<dbReference type="Pfam" id="PF01872">
    <property type="entry name" value="RibD_C"/>
    <property type="match status" value="1"/>
</dbReference>
<evidence type="ECO:0000256" key="17">
    <source>
        <dbReference type="PIRSR" id="PIRSR006769-3"/>
    </source>
</evidence>
<dbReference type="InterPro" id="IPR002125">
    <property type="entry name" value="CMP_dCMP_dom"/>
</dbReference>
<comment type="similarity">
    <text evidence="5 14">In the C-terminal section; belongs to the HTP reductase family.</text>
</comment>
<accession>A0A4Y4DVR5</accession>
<dbReference type="PANTHER" id="PTHR38011:SF7">
    <property type="entry name" value="2,5-DIAMINO-6-RIBOSYLAMINO-4(3H)-PYRIMIDINONE 5'-PHOSPHATE REDUCTASE"/>
    <property type="match status" value="1"/>
</dbReference>
<dbReference type="AlphaFoldDB" id="A0A4Y4DVR5"/>
<comment type="cofactor">
    <cofactor evidence="14 17">
        <name>Zn(2+)</name>
        <dbReference type="ChEBI" id="CHEBI:29105"/>
    </cofactor>
    <text evidence="14 17">Binds 1 zinc ion.</text>
</comment>
<gene>
    <name evidence="19" type="ORF">AUR04nite_20330</name>
</gene>
<evidence type="ECO:0000313" key="20">
    <source>
        <dbReference type="Proteomes" id="UP000316612"/>
    </source>
</evidence>
<proteinExistence type="inferred from homology"/>
<evidence type="ECO:0000256" key="2">
    <source>
        <dbReference type="ARBA" id="ARBA00004882"/>
    </source>
</evidence>
<evidence type="ECO:0000256" key="6">
    <source>
        <dbReference type="ARBA" id="ARBA00022619"/>
    </source>
</evidence>
<keyword evidence="20" id="KW-1185">Reference proteome</keyword>
<dbReference type="CDD" id="cd01284">
    <property type="entry name" value="Riboflavin_deaminase-reductase"/>
    <property type="match status" value="1"/>
</dbReference>
<dbReference type="OrthoDB" id="9800865at2"/>
<keyword evidence="14" id="KW-0378">Hydrolase</keyword>
<comment type="similarity">
    <text evidence="4 14">In the N-terminal section; belongs to the cytidine and deoxycytidylate deaminase family.</text>
</comment>
<dbReference type="Pfam" id="PF00383">
    <property type="entry name" value="dCMP_cyt_deam_1"/>
    <property type="match status" value="1"/>
</dbReference>
<dbReference type="PROSITE" id="PS00903">
    <property type="entry name" value="CYT_DCMP_DEAMINASES_1"/>
    <property type="match status" value="1"/>
</dbReference>
<dbReference type="EMBL" id="BJNY01000010">
    <property type="protein sequence ID" value="GED06501.1"/>
    <property type="molecule type" value="Genomic_DNA"/>
</dbReference>
<evidence type="ECO:0000256" key="9">
    <source>
        <dbReference type="ARBA" id="ARBA00022857"/>
    </source>
</evidence>
<dbReference type="Gene3D" id="3.40.140.10">
    <property type="entry name" value="Cytidine Deaminase, domain 2"/>
    <property type="match status" value="1"/>
</dbReference>
<feature type="binding site" evidence="16">
    <location>
        <position position="202"/>
    </location>
    <ligand>
        <name>NADP(+)</name>
        <dbReference type="ChEBI" id="CHEBI:58349"/>
    </ligand>
</feature>
<feature type="binding site" evidence="16">
    <location>
        <position position="206"/>
    </location>
    <ligand>
        <name>substrate</name>
    </ligand>
</feature>
<dbReference type="GO" id="GO:0009231">
    <property type="term" value="P:riboflavin biosynthetic process"/>
    <property type="evidence" value="ECO:0007669"/>
    <property type="project" value="UniProtKB-UniPathway"/>
</dbReference>
<dbReference type="InterPro" id="IPR050765">
    <property type="entry name" value="Riboflavin_Biosynth_HTPR"/>
</dbReference>
<evidence type="ECO:0000259" key="18">
    <source>
        <dbReference type="PROSITE" id="PS51747"/>
    </source>
</evidence>
<organism evidence="19 20">
    <name type="scientific">Glutamicibacter uratoxydans</name>
    <name type="common">Arthrobacter uratoxydans</name>
    <dbReference type="NCBI Taxonomy" id="43667"/>
    <lineage>
        <taxon>Bacteria</taxon>
        <taxon>Bacillati</taxon>
        <taxon>Actinomycetota</taxon>
        <taxon>Actinomycetes</taxon>
        <taxon>Micrococcales</taxon>
        <taxon>Micrococcaceae</taxon>
        <taxon>Glutamicibacter</taxon>
    </lineage>
</organism>
<dbReference type="RefSeq" id="WP_141364613.1">
    <property type="nucleotide sequence ID" value="NZ_BAAAJL010000010.1"/>
</dbReference>
<comment type="catalytic activity">
    <reaction evidence="12 14">
        <text>5-amino-6-(5-phospho-D-ribitylamino)uracil + NADP(+) = 5-amino-6-(5-phospho-D-ribosylamino)uracil + NADPH + H(+)</text>
        <dbReference type="Rhea" id="RHEA:17845"/>
        <dbReference type="ChEBI" id="CHEBI:15378"/>
        <dbReference type="ChEBI" id="CHEBI:57783"/>
        <dbReference type="ChEBI" id="CHEBI:58349"/>
        <dbReference type="ChEBI" id="CHEBI:58421"/>
        <dbReference type="ChEBI" id="CHEBI:58453"/>
        <dbReference type="EC" id="1.1.1.193"/>
    </reaction>
</comment>
<keyword evidence="11" id="KW-0511">Multifunctional enzyme</keyword>
<evidence type="ECO:0000256" key="13">
    <source>
        <dbReference type="ARBA" id="ARBA00049886"/>
    </source>
</evidence>
<evidence type="ECO:0000256" key="4">
    <source>
        <dbReference type="ARBA" id="ARBA00005259"/>
    </source>
</evidence>
<comment type="caution">
    <text evidence="19">The sequence shown here is derived from an EMBL/GenBank/DDBJ whole genome shotgun (WGS) entry which is preliminary data.</text>
</comment>
<feature type="binding site" evidence="17">
    <location>
        <position position="82"/>
    </location>
    <ligand>
        <name>Zn(2+)</name>
        <dbReference type="ChEBI" id="CHEBI:29105"/>
        <note>catalytic</note>
    </ligand>
</feature>
<dbReference type="InterPro" id="IPR016193">
    <property type="entry name" value="Cytidine_deaminase-like"/>
</dbReference>
<keyword evidence="6 14" id="KW-0686">Riboflavin biosynthesis</keyword>
<comment type="pathway">
    <text evidence="3 14">Cofactor biosynthesis; riboflavin biosynthesis; 5-amino-6-(D-ribitylamino)uracil from GTP: step 3/4.</text>
</comment>
<dbReference type="GO" id="GO:0008835">
    <property type="term" value="F:diaminohydroxyphosphoribosylaminopyrimidine deaminase activity"/>
    <property type="evidence" value="ECO:0007669"/>
    <property type="project" value="UniProtKB-EC"/>
</dbReference>
<feature type="active site" description="Proton donor" evidence="15">
    <location>
        <position position="55"/>
    </location>
</feature>
<dbReference type="PANTHER" id="PTHR38011">
    <property type="entry name" value="DIHYDROFOLATE REDUCTASE FAMILY PROTEIN (AFU_ORTHOLOGUE AFUA_8G06820)"/>
    <property type="match status" value="1"/>
</dbReference>
<dbReference type="InterPro" id="IPR002734">
    <property type="entry name" value="RibDG_C"/>
</dbReference>
<dbReference type="SUPFAM" id="SSF53927">
    <property type="entry name" value="Cytidine deaminase-like"/>
    <property type="match status" value="1"/>
</dbReference>
<evidence type="ECO:0000256" key="12">
    <source>
        <dbReference type="ARBA" id="ARBA00049861"/>
    </source>
</evidence>
<protein>
    <recommendedName>
        <fullName evidence="14">Riboflavin biosynthesis protein RibD</fullName>
    </recommendedName>
    <domain>
        <recommendedName>
            <fullName evidence="14">Diaminohydroxyphosphoribosylaminopyrimidine deaminase</fullName>
            <shortName evidence="14">DRAP deaminase</shortName>
            <ecNumber evidence="14">3.5.4.26</ecNumber>
        </recommendedName>
        <alternativeName>
            <fullName evidence="14">Riboflavin-specific deaminase</fullName>
        </alternativeName>
    </domain>
    <domain>
        <recommendedName>
            <fullName evidence="14">5-amino-6-(5-phosphoribosylamino)uracil reductase</fullName>
            <ecNumber evidence="14">1.1.1.193</ecNumber>
        </recommendedName>
        <alternativeName>
            <fullName evidence="14">HTP reductase</fullName>
        </alternativeName>
    </domain>
</protein>
<dbReference type="UniPathway" id="UPA00275">
    <property type="reaction ID" value="UER00401"/>
</dbReference>
<dbReference type="InterPro" id="IPR016192">
    <property type="entry name" value="APOBEC/CMP_deaminase_Zn-bd"/>
</dbReference>
<feature type="binding site" evidence="16">
    <location>
        <position position="213"/>
    </location>
    <ligand>
        <name>substrate</name>
    </ligand>
</feature>
<feature type="domain" description="CMP/dCMP-type deaminase" evidence="18">
    <location>
        <begin position="5"/>
        <end position="129"/>
    </location>
</feature>
<evidence type="ECO:0000256" key="7">
    <source>
        <dbReference type="ARBA" id="ARBA00022723"/>
    </source>
</evidence>
<feature type="binding site" evidence="16">
    <location>
        <position position="174"/>
    </location>
    <ligand>
        <name>substrate</name>
    </ligand>
</feature>
<keyword evidence="10 14" id="KW-0560">Oxidoreductase</keyword>
<keyword evidence="8 14" id="KW-0862">Zinc</keyword>
<dbReference type="NCBIfam" id="TIGR00326">
    <property type="entry name" value="eubact_ribD"/>
    <property type="match status" value="1"/>
</dbReference>
<dbReference type="InterPro" id="IPR004794">
    <property type="entry name" value="Eubact_RibD"/>
</dbReference>
<comment type="catalytic activity">
    <reaction evidence="13 14">
        <text>2,5-diamino-6-hydroxy-4-(5-phosphoribosylamino)-pyrimidine + H2O + H(+) = 5-amino-6-(5-phospho-D-ribosylamino)uracil + NH4(+)</text>
        <dbReference type="Rhea" id="RHEA:21868"/>
        <dbReference type="ChEBI" id="CHEBI:15377"/>
        <dbReference type="ChEBI" id="CHEBI:15378"/>
        <dbReference type="ChEBI" id="CHEBI:28938"/>
        <dbReference type="ChEBI" id="CHEBI:58453"/>
        <dbReference type="ChEBI" id="CHEBI:58614"/>
        <dbReference type="EC" id="3.5.4.26"/>
    </reaction>
</comment>
<sequence>MLTEQQLSAALDTALETARRGHRGANPLVGACVLDASGSLITTGFHAGAGNPHAEIEALRRLGRISRQRASELTMVVTLEPCNHTGRTGPCSHAIAQAGIGRVHYAMADPTAAASGGADYLRQAGVEVSQAQAGTALQELNHRWLRAKKQSRPFITVKTAQSLDGRVNAPDGSSQWITSAESRVHAHGLRSRVDAIVVGTNTVVHDNPRLNARTKDGAALPKQPHRLVMGLRELPTGLALEFDEHFEQVRTRDVHELVRRAAELGYGHLLIEGGSTIASAFISADLADEIYCYQAPLIIGAGDSSVNIAGTQTLGDARQYRLDAYSTETLGRLGPDVMMHLEPLPQP</sequence>
<dbReference type="Proteomes" id="UP000316612">
    <property type="component" value="Unassembled WGS sequence"/>
</dbReference>
<feature type="binding site" evidence="16">
    <location>
        <position position="210"/>
    </location>
    <ligand>
        <name>substrate</name>
    </ligand>
</feature>
<dbReference type="SUPFAM" id="SSF53597">
    <property type="entry name" value="Dihydrofolate reductase-like"/>
    <property type="match status" value="1"/>
</dbReference>
<evidence type="ECO:0000256" key="1">
    <source>
        <dbReference type="ARBA" id="ARBA00002151"/>
    </source>
</evidence>
<keyword evidence="7 14" id="KW-0479">Metal-binding</keyword>
<feature type="binding site" evidence="16">
    <location>
        <position position="190"/>
    </location>
    <ligand>
        <name>substrate</name>
    </ligand>
</feature>
<comment type="function">
    <text evidence="1 14">Converts 2,5-diamino-6-(ribosylamino)-4(3h)-pyrimidinone 5'-phosphate into 5-amino-6-(ribosylamino)-2,4(1h,3h)-pyrimidinedione 5'-phosphate.</text>
</comment>
<evidence type="ECO:0000256" key="16">
    <source>
        <dbReference type="PIRSR" id="PIRSR006769-2"/>
    </source>
</evidence>
<dbReference type="GO" id="GO:0008270">
    <property type="term" value="F:zinc ion binding"/>
    <property type="evidence" value="ECO:0007669"/>
    <property type="project" value="InterPro"/>
</dbReference>
<dbReference type="InterPro" id="IPR024072">
    <property type="entry name" value="DHFR-like_dom_sf"/>
</dbReference>
<evidence type="ECO:0000313" key="19">
    <source>
        <dbReference type="EMBL" id="GED06501.1"/>
    </source>
</evidence>
<evidence type="ECO:0000256" key="3">
    <source>
        <dbReference type="ARBA" id="ARBA00004910"/>
    </source>
</evidence>
<keyword evidence="9 14" id="KW-0521">NADP</keyword>
<evidence type="ECO:0000256" key="8">
    <source>
        <dbReference type="ARBA" id="ARBA00022833"/>
    </source>
</evidence>
<reference evidence="19 20" key="1">
    <citation type="submission" date="2019-06" db="EMBL/GenBank/DDBJ databases">
        <title>Whole genome shotgun sequence of Glutamicibacter uratoxydans NBRC 15515.</title>
        <authorList>
            <person name="Hosoyama A."/>
            <person name="Uohara A."/>
            <person name="Ohji S."/>
            <person name="Ichikawa N."/>
        </authorList>
    </citation>
    <scope>NUCLEOTIDE SEQUENCE [LARGE SCALE GENOMIC DNA]</scope>
    <source>
        <strain evidence="19 20">NBRC 15515</strain>
    </source>
</reference>
<feature type="binding site" evidence="16">
    <location>
        <position position="176"/>
    </location>
    <ligand>
        <name>NADP(+)</name>
        <dbReference type="ChEBI" id="CHEBI:58349"/>
    </ligand>
</feature>
<feature type="binding site" evidence="16">
    <location>
        <position position="160"/>
    </location>
    <ligand>
        <name>NADP(+)</name>
        <dbReference type="ChEBI" id="CHEBI:58349"/>
    </ligand>
</feature>
<comment type="pathway">
    <text evidence="2 14">Cofactor biosynthesis; riboflavin biosynthesis; 5-amino-6-(D-ribitylamino)uracil from GTP: step 2/4.</text>
</comment>
<dbReference type="PROSITE" id="PS51747">
    <property type="entry name" value="CYT_DCMP_DEAMINASES_2"/>
    <property type="match status" value="1"/>
</dbReference>
<dbReference type="EC" id="1.1.1.193" evidence="14"/>
<evidence type="ECO:0000256" key="5">
    <source>
        <dbReference type="ARBA" id="ARBA00007417"/>
    </source>
</evidence>
<feature type="binding site" evidence="16">
    <location>
        <begin position="274"/>
        <end position="280"/>
    </location>
    <ligand>
        <name>NADP(+)</name>
        <dbReference type="ChEBI" id="CHEBI:58349"/>
    </ligand>
</feature>
<evidence type="ECO:0000256" key="11">
    <source>
        <dbReference type="ARBA" id="ARBA00023268"/>
    </source>
</evidence>
<dbReference type="EC" id="3.5.4.26" evidence="14"/>
<name>A0A4Y4DVR5_GLUUR</name>
<dbReference type="PIRSF" id="PIRSF006769">
    <property type="entry name" value="RibD"/>
    <property type="match status" value="1"/>
</dbReference>
<dbReference type="Gene3D" id="3.40.430.10">
    <property type="entry name" value="Dihydrofolate Reductase, subunit A"/>
    <property type="match status" value="2"/>
</dbReference>
<dbReference type="GO" id="GO:0008703">
    <property type="term" value="F:5-amino-6-(5-phosphoribosylamino)uracil reductase activity"/>
    <property type="evidence" value="ECO:0007669"/>
    <property type="project" value="UniProtKB-EC"/>
</dbReference>
<feature type="binding site" evidence="17">
    <location>
        <position position="53"/>
    </location>
    <ligand>
        <name>Zn(2+)</name>
        <dbReference type="ChEBI" id="CHEBI:29105"/>
        <note>catalytic</note>
    </ligand>
</feature>
<feature type="binding site" evidence="17">
    <location>
        <position position="91"/>
    </location>
    <ligand>
        <name>Zn(2+)</name>
        <dbReference type="ChEBI" id="CHEBI:29105"/>
        <note>catalytic</note>
    </ligand>
</feature>
<feature type="binding site" evidence="16">
    <location>
        <position position="272"/>
    </location>
    <ligand>
        <name>substrate</name>
    </ligand>
</feature>
<evidence type="ECO:0000256" key="15">
    <source>
        <dbReference type="PIRSR" id="PIRSR006769-1"/>
    </source>
</evidence>
<evidence type="ECO:0000256" key="10">
    <source>
        <dbReference type="ARBA" id="ARBA00023002"/>
    </source>
</evidence>
<evidence type="ECO:0000256" key="14">
    <source>
        <dbReference type="PIRNR" id="PIRNR006769"/>
    </source>
</evidence>